<dbReference type="SUPFAM" id="SSF57850">
    <property type="entry name" value="RING/U-box"/>
    <property type="match status" value="1"/>
</dbReference>
<evidence type="ECO:0000313" key="2">
    <source>
        <dbReference type="Proteomes" id="UP000467841"/>
    </source>
</evidence>
<name>A0A6D2KD46_9BRAS</name>
<dbReference type="AlphaFoldDB" id="A0A6D2KD46"/>
<dbReference type="EMBL" id="CACVBM020001329">
    <property type="protein sequence ID" value="CAA7045715.1"/>
    <property type="molecule type" value="Genomic_DNA"/>
</dbReference>
<gene>
    <name evidence="1" type="ORF">MERR_LOCUS32950</name>
</gene>
<protein>
    <submittedName>
        <fullName evidence="1">Uncharacterized protein</fullName>
    </submittedName>
</protein>
<dbReference type="Proteomes" id="UP000467841">
    <property type="component" value="Unassembled WGS sequence"/>
</dbReference>
<accession>A0A6D2KD46</accession>
<reference evidence="1" key="1">
    <citation type="submission" date="2020-01" db="EMBL/GenBank/DDBJ databases">
        <authorList>
            <person name="Mishra B."/>
        </authorList>
    </citation>
    <scope>NUCLEOTIDE SEQUENCE [LARGE SCALE GENOMIC DNA]</scope>
</reference>
<keyword evidence="2" id="KW-1185">Reference proteome</keyword>
<proteinExistence type="predicted"/>
<comment type="caution">
    <text evidence="1">The sequence shown here is derived from an EMBL/GenBank/DDBJ whole genome shotgun (WGS) entry which is preliminary data.</text>
</comment>
<dbReference type="OrthoDB" id="1062910at2759"/>
<evidence type="ECO:0000313" key="1">
    <source>
        <dbReference type="EMBL" id="CAA7045715.1"/>
    </source>
</evidence>
<organism evidence="1 2">
    <name type="scientific">Microthlaspi erraticum</name>
    <dbReference type="NCBI Taxonomy" id="1685480"/>
    <lineage>
        <taxon>Eukaryota</taxon>
        <taxon>Viridiplantae</taxon>
        <taxon>Streptophyta</taxon>
        <taxon>Embryophyta</taxon>
        <taxon>Tracheophyta</taxon>
        <taxon>Spermatophyta</taxon>
        <taxon>Magnoliopsida</taxon>
        <taxon>eudicotyledons</taxon>
        <taxon>Gunneridae</taxon>
        <taxon>Pentapetalae</taxon>
        <taxon>rosids</taxon>
        <taxon>malvids</taxon>
        <taxon>Brassicales</taxon>
        <taxon>Brassicaceae</taxon>
        <taxon>Coluteocarpeae</taxon>
        <taxon>Microthlaspi</taxon>
    </lineage>
</organism>
<sequence length="157" mass="17701">MAAEQIQILSVRLAKRLRIYRDYATGLLVANNWDEEFILTQWTIPGNPLASLIDSEAEFHSREIQCYLCNKNNLCKPYGCGHLFGVECVKGYIERNIASDQLNIRCLQDGSGVMMCAGGSVCGLSAKSFLSEFIPFQSEDRQNSLGNHHLYTLFDRD</sequence>